<reference evidence="5 6" key="1">
    <citation type="submission" date="2023-03" db="EMBL/GenBank/DDBJ databases">
        <title>WGS of Gossypium arboreum.</title>
        <authorList>
            <person name="Yu D."/>
        </authorList>
    </citation>
    <scope>NUCLEOTIDE SEQUENCE [LARGE SCALE GENOMIC DNA]</scope>
    <source>
        <tissue evidence="5">Leaf</tissue>
    </source>
</reference>
<dbReference type="InterPro" id="IPR044861">
    <property type="entry name" value="IPNS-like_FE2OG_OXY"/>
</dbReference>
<evidence type="ECO:0000256" key="1">
    <source>
        <dbReference type="ARBA" id="ARBA00008056"/>
    </source>
</evidence>
<evidence type="ECO:0000256" key="2">
    <source>
        <dbReference type="ARBA" id="ARBA00022723"/>
    </source>
</evidence>
<proteinExistence type="inferred from homology"/>
<dbReference type="PROSITE" id="PS51471">
    <property type="entry name" value="FE2OG_OXY"/>
    <property type="match status" value="2"/>
</dbReference>
<dbReference type="InterPro" id="IPR005123">
    <property type="entry name" value="Oxoglu/Fe-dep_dioxygenase_dom"/>
</dbReference>
<dbReference type="Pfam" id="PF03171">
    <property type="entry name" value="2OG-FeII_Oxy"/>
    <property type="match status" value="2"/>
</dbReference>
<keyword evidence="3" id="KW-0408">Iron</keyword>
<evidence type="ECO:0000259" key="4">
    <source>
        <dbReference type="PROSITE" id="PS51471"/>
    </source>
</evidence>
<dbReference type="InterPro" id="IPR027443">
    <property type="entry name" value="IPNS-like_sf"/>
</dbReference>
<keyword evidence="6" id="KW-1185">Reference proteome</keyword>
<evidence type="ECO:0000313" key="5">
    <source>
        <dbReference type="EMBL" id="KAK5772725.1"/>
    </source>
</evidence>
<gene>
    <name evidence="5" type="ORF">PVK06_049019</name>
</gene>
<accession>A0ABR0MI21</accession>
<dbReference type="SUPFAM" id="SSF51197">
    <property type="entry name" value="Clavaminate synthase-like"/>
    <property type="match status" value="2"/>
</dbReference>
<feature type="domain" description="Fe2OG dioxygenase" evidence="4">
    <location>
        <begin position="211"/>
        <end position="311"/>
    </location>
</feature>
<comment type="caution">
    <text evidence="5">The sequence shown here is derived from an EMBL/GenBank/DDBJ whole genome shotgun (WGS) entry which is preliminary data.</text>
</comment>
<dbReference type="Pfam" id="PF14226">
    <property type="entry name" value="DIOX_N"/>
    <property type="match status" value="2"/>
</dbReference>
<feature type="domain" description="Fe2OG dioxygenase" evidence="4">
    <location>
        <begin position="541"/>
        <end position="641"/>
    </location>
</feature>
<dbReference type="InterPro" id="IPR050295">
    <property type="entry name" value="Plant_2OG-oxidoreductases"/>
</dbReference>
<dbReference type="PANTHER" id="PTHR47991">
    <property type="entry name" value="OXOGLUTARATE/IRON-DEPENDENT DIOXYGENASE"/>
    <property type="match status" value="1"/>
</dbReference>
<keyword evidence="2" id="KW-0479">Metal-binding</keyword>
<name>A0ABR0MI21_GOSAR</name>
<dbReference type="InterPro" id="IPR026992">
    <property type="entry name" value="DIOX_N"/>
</dbReference>
<protein>
    <recommendedName>
        <fullName evidence="4">Fe2OG dioxygenase domain-containing protein</fullName>
    </recommendedName>
</protein>
<dbReference type="Gene3D" id="2.60.120.330">
    <property type="entry name" value="B-lactam Antibiotic, Isopenicillin N Synthase, Chain"/>
    <property type="match status" value="2"/>
</dbReference>
<dbReference type="EMBL" id="JARKNE010000013">
    <property type="protein sequence ID" value="KAK5772725.1"/>
    <property type="molecule type" value="Genomic_DNA"/>
</dbReference>
<evidence type="ECO:0000313" key="6">
    <source>
        <dbReference type="Proteomes" id="UP001358586"/>
    </source>
</evidence>
<evidence type="ECO:0000256" key="3">
    <source>
        <dbReference type="ARBA" id="ARBA00023004"/>
    </source>
</evidence>
<dbReference type="Proteomes" id="UP001358586">
    <property type="component" value="Chromosome 13"/>
</dbReference>
<sequence length="697" mass="79726">MGSSSSYTEDDFSTSAFDPSTFSVQELVKLAAPDFSIPQPFVRINEQSPSLSVTTPLPPTIDMSRLLLADDHHNLELHKLHATCQDWGIFQLVNHGVSSSLLEKLKHEVEEFYRLPLEEKLKYKVREGELEGYGRRTRGDGKYDWVDTFNIITNPLHRRRPHLFPQLPPSLRSTMECYLSELQKLATKLIGFMGKALKIKEKEMMELFDDGLQAVRMAYYPPCPQPESVMGLFPHSDMTLLTILHQLNGVDGLEVKKNGLWFPFNVNPDAFVVNVGDIFQIFSNGVYHSIEHKVTCNKERERITVTFNLSPNFEAEVGPSLSLINAENPPLFRRVGMEEYFKHTSAFDPSTFSVQELVKLAAPDFSIPQPFVRINQQPPSLSVSTPLPPTMDMSRLLLEDDHQKLELHKLHSTCQDWGIFQLVNHGVSSSLLEKLKHEVEEFYRLPLEEKLKYKIGERGWEGYGRRMRADGKYDWVDTLNIITNPLHMRSPHVFPQLPPPLRSTMECYLSELQKLATKLIGFMGKALKIKEKEMMELFDDGLQAVKMAYYPPCPHPESVMGLIPHSDMTLLTILHQLNGVDGLEIKKNGLWFPFNVNPDAFVVNVGDIFEIFSNGVYHSVEHKVTCNKERERITVTFNLSPNFETEVGPSLSLINAENPPLFRRVGMEDYCKQFSTLKVYGKKYLDYMRIQPSENGD</sequence>
<comment type="similarity">
    <text evidence="1">Belongs to the iron/ascorbate-dependent oxidoreductase family.</text>
</comment>
<organism evidence="5 6">
    <name type="scientific">Gossypium arboreum</name>
    <name type="common">Tree cotton</name>
    <name type="synonym">Gossypium nanking</name>
    <dbReference type="NCBI Taxonomy" id="29729"/>
    <lineage>
        <taxon>Eukaryota</taxon>
        <taxon>Viridiplantae</taxon>
        <taxon>Streptophyta</taxon>
        <taxon>Embryophyta</taxon>
        <taxon>Tracheophyta</taxon>
        <taxon>Spermatophyta</taxon>
        <taxon>Magnoliopsida</taxon>
        <taxon>eudicotyledons</taxon>
        <taxon>Gunneridae</taxon>
        <taxon>Pentapetalae</taxon>
        <taxon>rosids</taxon>
        <taxon>malvids</taxon>
        <taxon>Malvales</taxon>
        <taxon>Malvaceae</taxon>
        <taxon>Malvoideae</taxon>
        <taxon>Gossypium</taxon>
    </lineage>
</organism>